<sequence>MDGSTRVNTWAKEVVVPAAASFYSSRNKTGSDRSCGVRGINFSARTSLNAVANTGRSGVVNSVLIVEPSPLHWDGPRPKYAFVRTDHHVSNGRFRGSWRS</sequence>
<accession>A0A084VGP6</accession>
<proteinExistence type="predicted"/>
<dbReference type="Proteomes" id="UP000030765">
    <property type="component" value="Unassembled WGS sequence"/>
</dbReference>
<organism evidence="1">
    <name type="scientific">Anopheles sinensis</name>
    <name type="common">Mosquito</name>
    <dbReference type="NCBI Taxonomy" id="74873"/>
    <lineage>
        <taxon>Eukaryota</taxon>
        <taxon>Metazoa</taxon>
        <taxon>Ecdysozoa</taxon>
        <taxon>Arthropoda</taxon>
        <taxon>Hexapoda</taxon>
        <taxon>Insecta</taxon>
        <taxon>Pterygota</taxon>
        <taxon>Neoptera</taxon>
        <taxon>Endopterygota</taxon>
        <taxon>Diptera</taxon>
        <taxon>Nematocera</taxon>
        <taxon>Culicoidea</taxon>
        <taxon>Culicidae</taxon>
        <taxon>Anophelinae</taxon>
        <taxon>Anopheles</taxon>
    </lineage>
</organism>
<evidence type="ECO:0000313" key="1">
    <source>
        <dbReference type="EMBL" id="KFB37140.1"/>
    </source>
</evidence>
<reference evidence="1 3" key="1">
    <citation type="journal article" date="2014" name="BMC Genomics">
        <title>Genome sequence of Anopheles sinensis provides insight into genetics basis of mosquito competence for malaria parasites.</title>
        <authorList>
            <person name="Zhou D."/>
            <person name="Zhang D."/>
            <person name="Ding G."/>
            <person name="Shi L."/>
            <person name="Hou Q."/>
            <person name="Ye Y."/>
            <person name="Xu Y."/>
            <person name="Zhou H."/>
            <person name="Xiong C."/>
            <person name="Li S."/>
            <person name="Yu J."/>
            <person name="Hong S."/>
            <person name="Yu X."/>
            <person name="Zou P."/>
            <person name="Chen C."/>
            <person name="Chang X."/>
            <person name="Wang W."/>
            <person name="Lv Y."/>
            <person name="Sun Y."/>
            <person name="Ma L."/>
            <person name="Shen B."/>
            <person name="Zhu C."/>
        </authorList>
    </citation>
    <scope>NUCLEOTIDE SEQUENCE [LARGE SCALE GENOMIC DNA]</scope>
</reference>
<dbReference type="AlphaFoldDB" id="A0A084VGP6"/>
<reference evidence="2" key="2">
    <citation type="submission" date="2020-05" db="UniProtKB">
        <authorList>
            <consortium name="EnsemblMetazoa"/>
        </authorList>
    </citation>
    <scope>IDENTIFICATION</scope>
</reference>
<evidence type="ECO:0000313" key="3">
    <source>
        <dbReference type="Proteomes" id="UP000030765"/>
    </source>
</evidence>
<dbReference type="VEuPathDB" id="VectorBase:ASIC004346"/>
<name>A0A084VGP6_ANOSI</name>
<gene>
    <name evidence="1" type="ORF">ZHAS_00004346</name>
</gene>
<evidence type="ECO:0000313" key="2">
    <source>
        <dbReference type="EnsemblMetazoa" id="ASIC004346-PA"/>
    </source>
</evidence>
<protein>
    <submittedName>
        <fullName evidence="1 2">Methylenetetrahydrofolate dehydrogenase (NADP(+))</fullName>
    </submittedName>
</protein>
<dbReference type="EMBL" id="KE524836">
    <property type="protein sequence ID" value="KFB37140.1"/>
    <property type="molecule type" value="Genomic_DNA"/>
</dbReference>
<dbReference type="EnsemblMetazoa" id="ASIC004346-RA">
    <property type="protein sequence ID" value="ASIC004346-PA"/>
    <property type="gene ID" value="ASIC004346"/>
</dbReference>
<keyword evidence="3" id="KW-1185">Reference proteome</keyword>
<dbReference type="EMBL" id="ATLV01013047">
    <property type="status" value="NOT_ANNOTATED_CDS"/>
    <property type="molecule type" value="Genomic_DNA"/>
</dbReference>